<keyword evidence="4 11" id="KW-0443">Lipid metabolism</keyword>
<evidence type="ECO:0000256" key="9">
    <source>
        <dbReference type="ARBA" id="ARBA00023264"/>
    </source>
</evidence>
<feature type="chain" id="PRO_5023322789" description="Phosphatidylserine decarboxylase beta chain" evidence="11">
    <location>
        <begin position="1"/>
        <end position="194"/>
    </location>
</feature>
<reference evidence="12 13" key="1">
    <citation type="submission" date="2018-09" db="EMBL/GenBank/DDBJ databases">
        <title>The complete genome sequence of Neokomagataea tanensis NBRC 106556(T).</title>
        <authorList>
            <person name="Chua K.-O."/>
            <person name="See-Too W.-S."/>
            <person name="Hong K.-W."/>
            <person name="Yin W.-F."/>
            <person name="Chan K.-G."/>
        </authorList>
    </citation>
    <scope>NUCLEOTIDE SEQUENCE [LARGE SCALE GENOMIC DNA]</scope>
    <source>
        <strain evidence="13">AH13 \ NBRC 106556</strain>
    </source>
</reference>
<evidence type="ECO:0000256" key="11">
    <source>
        <dbReference type="HAMAP-Rule" id="MF_00664"/>
    </source>
</evidence>
<keyword evidence="6 11" id="KW-0865">Zymogen</keyword>
<dbReference type="NCBIfam" id="NF003679">
    <property type="entry name" value="PRK05305.1-3"/>
    <property type="match status" value="1"/>
</dbReference>
<dbReference type="GO" id="GO:0005886">
    <property type="term" value="C:plasma membrane"/>
    <property type="evidence" value="ECO:0007669"/>
    <property type="project" value="UniProtKB-SubCell"/>
</dbReference>
<dbReference type="NCBIfam" id="NF003685">
    <property type="entry name" value="PRK05305.2-5"/>
    <property type="match status" value="1"/>
</dbReference>
<dbReference type="OrthoDB" id="9790893at2"/>
<dbReference type="AlphaFoldDB" id="A0A4Y6V3Z3"/>
<comment type="PTM">
    <text evidence="11">Is synthesized initially as an inactive proenzyme. Formation of the active enzyme involves a self-maturation process in which the active site pyruvoyl group is generated from an internal serine residue via an autocatalytic post-translational modification. Two non-identical subunits are generated from the proenzyme in this reaction, and the pyruvate is formed at the N-terminus of the alpha chain, which is derived from the carboxyl end of the proenzyme. The post-translation cleavage follows an unusual pathway, termed non-hydrolytic serinolysis, in which the side chain hydroxyl group of the serine supplies its oxygen atom to form the C-terminus of the beta chain, while the remainder of the serine residue undergoes an oxidative deamination to produce ammonia and the pyruvoyl prosthetic group on the alpha chain.</text>
</comment>
<dbReference type="NCBIfam" id="NF003678">
    <property type="entry name" value="PRK05305.1-2"/>
    <property type="match status" value="1"/>
</dbReference>
<gene>
    <name evidence="11" type="primary">psd</name>
    <name evidence="12" type="ORF">D5366_01055</name>
</gene>
<comment type="catalytic activity">
    <reaction evidence="11">
        <text>a 1,2-diacyl-sn-glycero-3-phospho-L-serine + H(+) = a 1,2-diacyl-sn-glycero-3-phosphoethanolamine + CO2</text>
        <dbReference type="Rhea" id="RHEA:20828"/>
        <dbReference type="ChEBI" id="CHEBI:15378"/>
        <dbReference type="ChEBI" id="CHEBI:16526"/>
        <dbReference type="ChEBI" id="CHEBI:57262"/>
        <dbReference type="ChEBI" id="CHEBI:64612"/>
        <dbReference type="EC" id="4.1.1.65"/>
    </reaction>
</comment>
<feature type="modified residue" description="Pyruvic acid (Ser); by autocatalysis" evidence="11">
    <location>
        <position position="195"/>
    </location>
</feature>
<evidence type="ECO:0000256" key="10">
    <source>
        <dbReference type="ARBA" id="ARBA00023317"/>
    </source>
</evidence>
<organism evidence="12 13">
    <name type="scientific">Neokomagataea tanensis</name>
    <dbReference type="NCBI Taxonomy" id="661191"/>
    <lineage>
        <taxon>Bacteria</taxon>
        <taxon>Pseudomonadati</taxon>
        <taxon>Pseudomonadota</taxon>
        <taxon>Alphaproteobacteria</taxon>
        <taxon>Acetobacterales</taxon>
        <taxon>Acetobacteraceae</taxon>
        <taxon>Neokomagataea</taxon>
    </lineage>
</organism>
<comment type="similarity">
    <text evidence="11">Belongs to the phosphatidylserine decarboxylase family. PSD-A subfamily.</text>
</comment>
<evidence type="ECO:0000313" key="12">
    <source>
        <dbReference type="EMBL" id="QDH24084.1"/>
    </source>
</evidence>
<dbReference type="HAMAP" id="MF_00664">
    <property type="entry name" value="PS_decarb_PSD_A"/>
    <property type="match status" value="1"/>
</dbReference>
<evidence type="ECO:0000313" key="13">
    <source>
        <dbReference type="Proteomes" id="UP000317214"/>
    </source>
</evidence>
<evidence type="ECO:0000256" key="3">
    <source>
        <dbReference type="ARBA" id="ARBA00022793"/>
    </source>
</evidence>
<evidence type="ECO:0000256" key="5">
    <source>
        <dbReference type="ARBA" id="ARBA00023136"/>
    </source>
</evidence>
<keyword evidence="9 11" id="KW-1208">Phospholipid metabolism</keyword>
<comment type="pathway">
    <text evidence="11">Phospholipid metabolism; phosphatidylethanolamine biosynthesis; phosphatidylethanolamine from CDP-diacylglycerol: step 2/2.</text>
</comment>
<dbReference type="PANTHER" id="PTHR35809:SF1">
    <property type="entry name" value="ARCHAETIDYLSERINE DECARBOXYLASE PROENZYME-RELATED"/>
    <property type="match status" value="1"/>
</dbReference>
<dbReference type="RefSeq" id="WP_141491919.1">
    <property type="nucleotide sequence ID" value="NZ_CP032485.1"/>
</dbReference>
<evidence type="ECO:0000256" key="1">
    <source>
        <dbReference type="ARBA" id="ARBA00022475"/>
    </source>
</evidence>
<keyword evidence="8 11" id="KW-0456">Lyase</keyword>
<evidence type="ECO:0000256" key="7">
    <source>
        <dbReference type="ARBA" id="ARBA00023209"/>
    </source>
</evidence>
<accession>A0A4Y6V3Z3</accession>
<keyword evidence="3 11" id="KW-0210">Decarboxylase</keyword>
<feature type="active site" description="Schiff-base intermediate with substrate; via pyruvic acid" evidence="11">
    <location>
        <position position="195"/>
    </location>
</feature>
<comment type="cofactor">
    <cofactor evidence="11">
        <name>pyruvate</name>
        <dbReference type="ChEBI" id="CHEBI:15361"/>
    </cofactor>
    <text evidence="11">Binds 1 pyruvoyl group covalently per subunit.</text>
</comment>
<dbReference type="KEGG" id="ntn:D5366_01055"/>
<dbReference type="Proteomes" id="UP000317214">
    <property type="component" value="Chromosome"/>
</dbReference>
<protein>
    <recommendedName>
        <fullName evidence="11">Phosphatidylserine decarboxylase proenzyme</fullName>
        <ecNumber evidence="11">4.1.1.65</ecNumber>
    </recommendedName>
    <component>
        <recommendedName>
            <fullName evidence="11">Phosphatidylserine decarboxylase alpha chain</fullName>
        </recommendedName>
    </component>
    <component>
        <recommendedName>
            <fullName evidence="11">Phosphatidylserine decarboxylase beta chain</fullName>
        </recommendedName>
    </component>
</protein>
<dbReference type="EMBL" id="CP032485">
    <property type="protein sequence ID" value="QDH24084.1"/>
    <property type="molecule type" value="Genomic_DNA"/>
</dbReference>
<comment type="subcellular location">
    <subcellularLocation>
        <location evidence="11">Cell membrane</location>
        <topology evidence="11">Peripheral membrane protein</topology>
    </subcellularLocation>
</comment>
<feature type="site" description="Cleavage (non-hydrolytic); by autocatalysis" evidence="11">
    <location>
        <begin position="194"/>
        <end position="195"/>
    </location>
</feature>
<dbReference type="GO" id="GO:0004609">
    <property type="term" value="F:phosphatidylserine decarboxylase activity"/>
    <property type="evidence" value="ECO:0007669"/>
    <property type="project" value="UniProtKB-UniRule"/>
</dbReference>
<evidence type="ECO:0000256" key="6">
    <source>
        <dbReference type="ARBA" id="ARBA00023145"/>
    </source>
</evidence>
<dbReference type="InterPro" id="IPR033175">
    <property type="entry name" value="PSD-A"/>
</dbReference>
<dbReference type="Pfam" id="PF02666">
    <property type="entry name" value="PS_Dcarbxylase"/>
    <property type="match status" value="1"/>
</dbReference>
<keyword evidence="2 11" id="KW-0444">Lipid biosynthesis</keyword>
<evidence type="ECO:0000256" key="2">
    <source>
        <dbReference type="ARBA" id="ARBA00022516"/>
    </source>
</evidence>
<dbReference type="EC" id="4.1.1.65" evidence="11"/>
<dbReference type="InterPro" id="IPR003817">
    <property type="entry name" value="PS_Dcarbxylase"/>
</dbReference>
<dbReference type="GO" id="GO:0006646">
    <property type="term" value="P:phosphatidylethanolamine biosynthetic process"/>
    <property type="evidence" value="ECO:0007669"/>
    <property type="project" value="UniProtKB-UniRule"/>
</dbReference>
<dbReference type="PANTHER" id="PTHR35809">
    <property type="entry name" value="ARCHAETIDYLSERINE DECARBOXYLASE PROENZYME-RELATED"/>
    <property type="match status" value="1"/>
</dbReference>
<keyword evidence="13" id="KW-1185">Reference proteome</keyword>
<keyword evidence="10 11" id="KW-0670">Pyruvate</keyword>
<feature type="chain" id="PRO_5023322788" description="Phosphatidylserine decarboxylase alpha chain" evidence="11">
    <location>
        <begin position="195"/>
        <end position="225"/>
    </location>
</feature>
<evidence type="ECO:0000256" key="4">
    <source>
        <dbReference type="ARBA" id="ARBA00023098"/>
    </source>
</evidence>
<keyword evidence="7 11" id="KW-0594">Phospholipid biosynthesis</keyword>
<comment type="subunit">
    <text evidence="11">Heterodimer of a large membrane-associated beta subunit and a small pyruvoyl-containing alpha subunit.</text>
</comment>
<evidence type="ECO:0000256" key="8">
    <source>
        <dbReference type="ARBA" id="ARBA00023239"/>
    </source>
</evidence>
<comment type="function">
    <text evidence="11">Catalyzes the formation of phosphatidylethanolamine (PtdEtn) from phosphatidylserine (PtdSer).</text>
</comment>
<sequence>MSLIQSLKLVLSPPHRAATPFLAAGTAVALLGRLTPWRATRAVGKAGLAFSAFCLYFFRDPKRFPPQDESLVIAPADGRVTGISLVAPPAALEMGNTPVWRVSIFLSVLDVHINRMPAAGKVTKIAYHAGKFLNASLDKASEHNERNELRLTLADGRNIGVVQIAGLIARRILCFVHEGDAVEAGERFGLIRFGSRTDVYLPAGVEPLVAKGQTMTGGETVLARL</sequence>
<keyword evidence="5 11" id="KW-0472">Membrane</keyword>
<dbReference type="UniPathway" id="UPA00558">
    <property type="reaction ID" value="UER00616"/>
</dbReference>
<name>A0A4Y6V3Z3_9PROT</name>
<proteinExistence type="inferred from homology"/>
<keyword evidence="1 11" id="KW-1003">Cell membrane</keyword>